<dbReference type="Pfam" id="PF26640">
    <property type="entry name" value="DUF8212"/>
    <property type="match status" value="1"/>
</dbReference>
<feature type="domain" description="Heterokaryon incompatibility" evidence="1">
    <location>
        <begin position="21"/>
        <end position="110"/>
    </location>
</feature>
<dbReference type="AlphaFoldDB" id="A0A6A6EPA5"/>
<dbReference type="Proteomes" id="UP000800200">
    <property type="component" value="Unassembled WGS sequence"/>
</dbReference>
<gene>
    <name evidence="3" type="ORF">K469DRAFT_744757</name>
</gene>
<evidence type="ECO:0000313" key="4">
    <source>
        <dbReference type="Proteomes" id="UP000800200"/>
    </source>
</evidence>
<name>A0A6A6EPA5_9PEZI</name>
<dbReference type="EMBL" id="ML994612">
    <property type="protein sequence ID" value="KAF2194017.1"/>
    <property type="molecule type" value="Genomic_DNA"/>
</dbReference>
<dbReference type="Pfam" id="PF06985">
    <property type="entry name" value="HET"/>
    <property type="match status" value="1"/>
</dbReference>
<protein>
    <submittedName>
        <fullName evidence="3">HET-domain-containing protein</fullName>
    </submittedName>
</protein>
<feature type="domain" description="DUF8212" evidence="2">
    <location>
        <begin position="223"/>
        <end position="251"/>
    </location>
</feature>
<evidence type="ECO:0000313" key="3">
    <source>
        <dbReference type="EMBL" id="KAF2194017.1"/>
    </source>
</evidence>
<dbReference type="PANTHER" id="PTHR10622">
    <property type="entry name" value="HET DOMAIN-CONTAINING PROTEIN"/>
    <property type="match status" value="1"/>
</dbReference>
<keyword evidence="4" id="KW-1185">Reference proteome</keyword>
<sequence length="339" mass="38026">MRLLNTTECKLEEFGGEIPLYAILSHTWGKYEITFQDIEGVDVEKKVEYEKVRKTCSVAAAHGFDYVWIDTCCIDKTSSAELSEAINSMYRWYQESGVCYAYLEDVPSNTVDCQPRVIGPKFLESKWFTRGWTVQELIAPSTVIFLDQEWQEVGTKSSLQGTISEITGIPANILLGDDLECASVAQRMSWASKRKTTRVEDLAYCLMGVFGVNMPMIYGEGERAFIRLQEEIMKVSDDYSLFAWESVDSRGSLLATSPAAFSNSSKIIPLDSSDTLSGAITVNNKGIHLSLRFIDMDRTSFQGITLAIIPCTVEGERGEMVAIYVRAISERREYFIPAS</sequence>
<accession>A0A6A6EPA5</accession>
<dbReference type="OrthoDB" id="20872at2759"/>
<proteinExistence type="predicted"/>
<reference evidence="3" key="1">
    <citation type="journal article" date="2020" name="Stud. Mycol.">
        <title>101 Dothideomycetes genomes: a test case for predicting lifestyles and emergence of pathogens.</title>
        <authorList>
            <person name="Haridas S."/>
            <person name="Albert R."/>
            <person name="Binder M."/>
            <person name="Bloem J."/>
            <person name="Labutti K."/>
            <person name="Salamov A."/>
            <person name="Andreopoulos B."/>
            <person name="Baker S."/>
            <person name="Barry K."/>
            <person name="Bills G."/>
            <person name="Bluhm B."/>
            <person name="Cannon C."/>
            <person name="Castanera R."/>
            <person name="Culley D."/>
            <person name="Daum C."/>
            <person name="Ezra D."/>
            <person name="Gonzalez J."/>
            <person name="Henrissat B."/>
            <person name="Kuo A."/>
            <person name="Liang C."/>
            <person name="Lipzen A."/>
            <person name="Lutzoni F."/>
            <person name="Magnuson J."/>
            <person name="Mondo S."/>
            <person name="Nolan M."/>
            <person name="Ohm R."/>
            <person name="Pangilinan J."/>
            <person name="Park H.-J."/>
            <person name="Ramirez L."/>
            <person name="Alfaro M."/>
            <person name="Sun H."/>
            <person name="Tritt A."/>
            <person name="Yoshinaga Y."/>
            <person name="Zwiers L.-H."/>
            <person name="Turgeon B."/>
            <person name="Goodwin S."/>
            <person name="Spatafora J."/>
            <person name="Crous P."/>
            <person name="Grigoriev I."/>
        </authorList>
    </citation>
    <scope>NUCLEOTIDE SEQUENCE</scope>
    <source>
        <strain evidence="3">CBS 207.26</strain>
    </source>
</reference>
<evidence type="ECO:0000259" key="2">
    <source>
        <dbReference type="Pfam" id="PF26640"/>
    </source>
</evidence>
<dbReference type="InterPro" id="IPR010730">
    <property type="entry name" value="HET"/>
</dbReference>
<dbReference type="PANTHER" id="PTHR10622:SF10">
    <property type="entry name" value="HET DOMAIN-CONTAINING PROTEIN"/>
    <property type="match status" value="1"/>
</dbReference>
<evidence type="ECO:0000259" key="1">
    <source>
        <dbReference type="Pfam" id="PF06985"/>
    </source>
</evidence>
<organism evidence="3 4">
    <name type="scientific">Zopfia rhizophila CBS 207.26</name>
    <dbReference type="NCBI Taxonomy" id="1314779"/>
    <lineage>
        <taxon>Eukaryota</taxon>
        <taxon>Fungi</taxon>
        <taxon>Dikarya</taxon>
        <taxon>Ascomycota</taxon>
        <taxon>Pezizomycotina</taxon>
        <taxon>Dothideomycetes</taxon>
        <taxon>Dothideomycetes incertae sedis</taxon>
        <taxon>Zopfiaceae</taxon>
        <taxon>Zopfia</taxon>
    </lineage>
</organism>
<dbReference type="InterPro" id="IPR058525">
    <property type="entry name" value="DUF8212"/>
</dbReference>